<dbReference type="InterPro" id="IPR036890">
    <property type="entry name" value="HATPase_C_sf"/>
</dbReference>
<evidence type="ECO:0000256" key="13">
    <source>
        <dbReference type="SAM" id="MobiDB-lite"/>
    </source>
</evidence>
<comment type="caution">
    <text evidence="15">The sequence shown here is derived from an EMBL/GenBank/DDBJ whole genome shotgun (WGS) entry which is preliminary data.</text>
</comment>
<dbReference type="GO" id="GO:0031349">
    <property type="term" value="P:positive regulation of defense response"/>
    <property type="evidence" value="ECO:0007669"/>
    <property type="project" value="UniProtKB-ARBA"/>
</dbReference>
<dbReference type="SUPFAM" id="SSF55874">
    <property type="entry name" value="ATPase domain of HSP90 chaperone/DNA topoisomerase II/histidine kinase"/>
    <property type="match status" value="1"/>
</dbReference>
<dbReference type="InterPro" id="IPR041006">
    <property type="entry name" value="Morc_S5"/>
</dbReference>
<protein>
    <submittedName>
        <fullName evidence="15">MORC family CW-type zinc finger protein 2B-like isoform X1</fullName>
    </submittedName>
</protein>
<gene>
    <name evidence="15" type="ORF">M6B38_204305</name>
</gene>
<evidence type="ECO:0000313" key="16">
    <source>
        <dbReference type="Proteomes" id="UP001140949"/>
    </source>
</evidence>
<dbReference type="Pfam" id="PF13589">
    <property type="entry name" value="HATPase_c_3"/>
    <property type="match status" value="1"/>
</dbReference>
<dbReference type="GO" id="GO:0016887">
    <property type="term" value="F:ATP hydrolysis activity"/>
    <property type="evidence" value="ECO:0007669"/>
    <property type="project" value="InterPro"/>
</dbReference>
<keyword evidence="5" id="KW-0255">Endonuclease</keyword>
<dbReference type="PANTHER" id="PTHR23336:SF11">
    <property type="entry name" value="OS06G0622000 PROTEIN"/>
    <property type="match status" value="1"/>
</dbReference>
<name>A0AAX6E7I5_IRIPA</name>
<comment type="similarity">
    <text evidence="2">Belongs to the MORC ATPase protein family.</text>
</comment>
<dbReference type="GO" id="GO:0005634">
    <property type="term" value="C:nucleus"/>
    <property type="evidence" value="ECO:0007669"/>
    <property type="project" value="UniProtKB-SubCell"/>
</dbReference>
<evidence type="ECO:0000256" key="3">
    <source>
        <dbReference type="ARBA" id="ARBA00022722"/>
    </source>
</evidence>
<evidence type="ECO:0000256" key="4">
    <source>
        <dbReference type="ARBA" id="ARBA00022723"/>
    </source>
</evidence>
<keyword evidence="5" id="KW-0378">Hydrolase</keyword>
<dbReference type="EMBL" id="JANAVB010039216">
    <property type="protein sequence ID" value="KAJ6799935.1"/>
    <property type="molecule type" value="Genomic_DNA"/>
</dbReference>
<organism evidence="15 16">
    <name type="scientific">Iris pallida</name>
    <name type="common">Sweet iris</name>
    <dbReference type="NCBI Taxonomy" id="29817"/>
    <lineage>
        <taxon>Eukaryota</taxon>
        <taxon>Viridiplantae</taxon>
        <taxon>Streptophyta</taxon>
        <taxon>Embryophyta</taxon>
        <taxon>Tracheophyta</taxon>
        <taxon>Spermatophyta</taxon>
        <taxon>Magnoliopsida</taxon>
        <taxon>Liliopsida</taxon>
        <taxon>Asparagales</taxon>
        <taxon>Iridaceae</taxon>
        <taxon>Iridoideae</taxon>
        <taxon>Irideae</taxon>
        <taxon>Iris</taxon>
    </lineage>
</organism>
<keyword evidence="16" id="KW-1185">Reference proteome</keyword>
<feature type="compositionally biased region" description="Basic and acidic residues" evidence="13">
    <location>
        <begin position="643"/>
        <end position="659"/>
    </location>
</feature>
<keyword evidence="7" id="KW-0863">Zinc-finger</keyword>
<keyword evidence="11" id="KW-0234">DNA repair</keyword>
<evidence type="ECO:0000256" key="8">
    <source>
        <dbReference type="ARBA" id="ARBA00022833"/>
    </source>
</evidence>
<dbReference type="Proteomes" id="UP001140949">
    <property type="component" value="Unassembled WGS sequence"/>
</dbReference>
<evidence type="ECO:0000256" key="7">
    <source>
        <dbReference type="ARBA" id="ARBA00022771"/>
    </source>
</evidence>
<reference evidence="15" key="1">
    <citation type="journal article" date="2023" name="GigaByte">
        <title>Genome assembly of the bearded iris, Iris pallida Lam.</title>
        <authorList>
            <person name="Bruccoleri R.E."/>
            <person name="Oakeley E.J."/>
            <person name="Faust A.M.E."/>
            <person name="Altorfer M."/>
            <person name="Dessus-Babus S."/>
            <person name="Burckhardt D."/>
            <person name="Oertli M."/>
            <person name="Naumann U."/>
            <person name="Petersen F."/>
            <person name="Wong J."/>
        </authorList>
    </citation>
    <scope>NUCLEOTIDE SEQUENCE</scope>
    <source>
        <strain evidence="15">GSM-AAB239-AS_SAM_17_03QT</strain>
    </source>
</reference>
<sequence length="716" mass="82047">MEAQNLDLNERPTEGIVQYVMLLKDKKTICRTKCQNLPFKAPDHWTISEFKPRSMYLELDLPQCQLYPCGETDHQQIEWSNFIYFLWKNKKVAVAELGSFNFYLLAPDEGPEFTHVIVLYKMRAPLLSDDGEIGSSSEIHDVPRTSSQIQKSSKTRQCWRADRSFTSRNNDLNVKNFVRTDPSYLRTLSQAHAGWIFGAIAELIDNSKDANSSRLGISVECLYSKQAGEKIPVLSVVDDGQGMSHSDIVRMVSFGHKQTDEADTSRIGRFGIGFKTGSMKLGRDVLVLTQTLSSRSVAFLSQAYNKNKENLEFPIITYRKQGTFMEVDLDIQSESSANLNLNAIRKFSPFNEYLIGERLGLFGEMRTGTQVYIWNLDKWGSAYCLEWVDGGKTVEGSVRRSQGDIFIRSRRVRSRPGQITQKVPLDYSLQAYLEVVFLNPRMKIYVQGSLVKSRPLAKSLNKTVVLKGTIMGKSTELILGRSRVEWNRMNCGIFLYWHGRLVEAYKRVGGMIHNADMGRGVIGVIDVSTLMDEGNGHVWVLSNKQGFQDCEIYAELEQWLGSKVDDYWDEHFDRVDLEMGDEEYKPDHEWVQCNKCRKWRILSSGFDSDSLPSEWFCYMPPFSRKCDVPEQPLERGVITVDAKRSHPDVEQSRDRKERMLPQAKDVSKVKSGRSKQSASCAQRKVQHCYDGDSEEDSIEINEDKCKPEFKRFRKIC</sequence>
<dbReference type="Gene3D" id="3.30.565.10">
    <property type="entry name" value="Histidine kinase-like ATPase, C-terminal domain"/>
    <property type="match status" value="1"/>
</dbReference>
<keyword evidence="9" id="KW-0175">Coiled coil</keyword>
<keyword evidence="3" id="KW-0540">Nuclease</keyword>
<comment type="subcellular location">
    <subcellularLocation>
        <location evidence="1">Nucleus</location>
    </subcellularLocation>
</comment>
<feature type="region of interest" description="Disordered" evidence="13">
    <location>
        <begin position="643"/>
        <end position="680"/>
    </location>
</feature>
<dbReference type="Gene3D" id="3.30.40.100">
    <property type="match status" value="1"/>
</dbReference>
<dbReference type="Pfam" id="PF17942">
    <property type="entry name" value="Morc6_S5"/>
    <property type="match status" value="1"/>
</dbReference>
<dbReference type="GO" id="GO:0031047">
    <property type="term" value="P:regulatory ncRNA-mediated gene silencing"/>
    <property type="evidence" value="ECO:0007669"/>
    <property type="project" value="UniProtKB-KW"/>
</dbReference>
<dbReference type="GO" id="GO:0006281">
    <property type="term" value="P:DNA repair"/>
    <property type="evidence" value="ECO:0007669"/>
    <property type="project" value="UniProtKB-KW"/>
</dbReference>
<dbReference type="InterPro" id="IPR011124">
    <property type="entry name" value="Znf_CW"/>
</dbReference>
<evidence type="ECO:0000256" key="5">
    <source>
        <dbReference type="ARBA" id="ARBA00022759"/>
    </source>
</evidence>
<dbReference type="GO" id="GO:0008270">
    <property type="term" value="F:zinc ion binding"/>
    <property type="evidence" value="ECO:0007669"/>
    <property type="project" value="UniProtKB-KW"/>
</dbReference>
<evidence type="ECO:0000256" key="2">
    <source>
        <dbReference type="ARBA" id="ARBA00007845"/>
    </source>
</evidence>
<evidence type="ECO:0000259" key="14">
    <source>
        <dbReference type="PROSITE" id="PS51050"/>
    </source>
</evidence>
<evidence type="ECO:0000256" key="1">
    <source>
        <dbReference type="ARBA" id="ARBA00004123"/>
    </source>
</evidence>
<keyword evidence="12" id="KW-0539">Nucleus</keyword>
<dbReference type="InterPro" id="IPR045261">
    <property type="entry name" value="MORC_ATPase"/>
</dbReference>
<dbReference type="PANTHER" id="PTHR23336">
    <property type="entry name" value="ZINC FINGER CW-TYPE COILED-COIL DOMAIN PROTEIN 3"/>
    <property type="match status" value="1"/>
</dbReference>
<evidence type="ECO:0000256" key="9">
    <source>
        <dbReference type="ARBA" id="ARBA00023054"/>
    </source>
</evidence>
<keyword evidence="4" id="KW-0479">Metal-binding</keyword>
<dbReference type="AlphaFoldDB" id="A0AAX6E7I5"/>
<evidence type="ECO:0000313" key="15">
    <source>
        <dbReference type="EMBL" id="KAJ6799935.1"/>
    </source>
</evidence>
<dbReference type="Pfam" id="PF07496">
    <property type="entry name" value="zf-CW"/>
    <property type="match status" value="1"/>
</dbReference>
<evidence type="ECO:0000256" key="12">
    <source>
        <dbReference type="ARBA" id="ARBA00023242"/>
    </source>
</evidence>
<feature type="domain" description="CW-type" evidence="14">
    <location>
        <begin position="584"/>
        <end position="634"/>
    </location>
</feature>
<dbReference type="PROSITE" id="PS51050">
    <property type="entry name" value="ZF_CW"/>
    <property type="match status" value="1"/>
</dbReference>
<reference evidence="15" key="2">
    <citation type="submission" date="2023-04" db="EMBL/GenBank/DDBJ databases">
        <authorList>
            <person name="Bruccoleri R.E."/>
            <person name="Oakeley E.J."/>
            <person name="Faust A.-M."/>
            <person name="Dessus-Babus S."/>
            <person name="Altorfer M."/>
            <person name="Burckhardt D."/>
            <person name="Oertli M."/>
            <person name="Naumann U."/>
            <person name="Petersen F."/>
            <person name="Wong J."/>
        </authorList>
    </citation>
    <scope>NUCLEOTIDE SEQUENCE</scope>
    <source>
        <strain evidence="15">GSM-AAB239-AS_SAM_17_03QT</strain>
        <tissue evidence="15">Leaf</tissue>
    </source>
</reference>
<proteinExistence type="inferred from homology"/>
<accession>A0AAX6E7I5</accession>
<evidence type="ECO:0000256" key="11">
    <source>
        <dbReference type="ARBA" id="ARBA00023204"/>
    </source>
</evidence>
<evidence type="ECO:0000256" key="6">
    <source>
        <dbReference type="ARBA" id="ARBA00022763"/>
    </source>
</evidence>
<keyword evidence="10" id="KW-0943">RNA-mediated gene silencing</keyword>
<dbReference type="GO" id="GO:0004519">
    <property type="term" value="F:endonuclease activity"/>
    <property type="evidence" value="ECO:0007669"/>
    <property type="project" value="UniProtKB-KW"/>
</dbReference>
<evidence type="ECO:0000256" key="10">
    <source>
        <dbReference type="ARBA" id="ARBA00023158"/>
    </source>
</evidence>
<keyword evidence="6" id="KW-0227">DNA damage</keyword>
<keyword evidence="8" id="KW-0862">Zinc</keyword>